<accession>A0A6P1GAQ2</accession>
<keyword evidence="4 9" id="KW-0547">Nucleotide-binding</keyword>
<dbReference type="EC" id="3.5.4.25" evidence="9"/>
<evidence type="ECO:0000256" key="1">
    <source>
        <dbReference type="ARBA" id="ARBA00004853"/>
    </source>
</evidence>
<dbReference type="GO" id="GO:0008686">
    <property type="term" value="F:3,4-dihydroxy-2-butanone-4-phosphate synthase activity"/>
    <property type="evidence" value="ECO:0007669"/>
    <property type="project" value="TreeGrafter"/>
</dbReference>
<dbReference type="InterPro" id="IPR032677">
    <property type="entry name" value="GTP_cyclohydro_II"/>
</dbReference>
<sequence length="353" mass="39076">MSLSPERQVAFTLCAFKAGIPVIFCSSSKVVVAAPRDSCDVEGFFRSYGKAGVSLVLSAERVGFHSGGSNKQSMSLSLKVVEELRLGLELLMRLADTTPASREEELLIVLAKIAELMPEVLVSTLEFPGRTDMLNFAVSNGLQVIDLDEISKGLVQQHVTRVSEAKIRIRENVDSYMVCYRSILKEHYAIVIGDPLSSQEPLVRVHSSCYTGDLLGSLSCDCRDQLHDTVKKMAENPAGGIILYLSQEGRGIGLPNKIRAYNLQEDKGLDTVEANLCLGFKDDERDFKVVKLILKDLGIQRVRLVTNNPEKIRRLSFAGVDVASRVPILMKSNPYNRKYLQTKSEKLGHIFIA</sequence>
<comment type="catalytic activity">
    <reaction evidence="8 9">
        <text>GTP + 4 H2O = 2,5-diamino-6-hydroxy-4-(5-phosphoribosylamino)-pyrimidine + formate + 2 phosphate + 3 H(+)</text>
        <dbReference type="Rhea" id="RHEA:23704"/>
        <dbReference type="ChEBI" id="CHEBI:15377"/>
        <dbReference type="ChEBI" id="CHEBI:15378"/>
        <dbReference type="ChEBI" id="CHEBI:15740"/>
        <dbReference type="ChEBI" id="CHEBI:37565"/>
        <dbReference type="ChEBI" id="CHEBI:43474"/>
        <dbReference type="ChEBI" id="CHEBI:58614"/>
        <dbReference type="EC" id="3.5.4.25"/>
    </reaction>
</comment>
<feature type="binding site" evidence="9">
    <location>
        <position position="222"/>
    </location>
    <ligand>
        <name>Zn(2+)</name>
        <dbReference type="ChEBI" id="CHEBI:29105"/>
        <note>catalytic</note>
    </ligand>
</feature>
<comment type="pathway">
    <text evidence="1 9">Cofactor biosynthesis; riboflavin biosynthesis; 5-amino-6-(D-ribitylamino)uracil from GTP: step 1/4.</text>
</comment>
<dbReference type="CDD" id="cd00641">
    <property type="entry name" value="GTP_cyclohydro2"/>
    <property type="match status" value="1"/>
</dbReference>
<dbReference type="NCBIfam" id="NF001591">
    <property type="entry name" value="PRK00393.1"/>
    <property type="match status" value="1"/>
</dbReference>
<feature type="active site" description="Proton acceptor" evidence="9">
    <location>
        <position position="283"/>
    </location>
</feature>
<feature type="binding site" evidence="9">
    <location>
        <position position="225"/>
    </location>
    <ligand>
        <name>GTP</name>
        <dbReference type="ChEBI" id="CHEBI:37565"/>
    </ligand>
</feature>
<evidence type="ECO:0000256" key="9">
    <source>
        <dbReference type="HAMAP-Rule" id="MF_00179"/>
    </source>
</evidence>
<evidence type="ECO:0000313" key="11">
    <source>
        <dbReference type="EMBL" id="QHD65398.1"/>
    </source>
</evidence>
<evidence type="ECO:0000256" key="6">
    <source>
        <dbReference type="ARBA" id="ARBA00022833"/>
    </source>
</evidence>
<keyword evidence="2 9" id="KW-0686">Riboflavin biosynthesis</keyword>
<proteinExistence type="inferred from homology"/>
<dbReference type="KEGG" id="nef:GP480_03030"/>
<dbReference type="GO" id="GO:0005525">
    <property type="term" value="F:GTP binding"/>
    <property type="evidence" value="ECO:0007669"/>
    <property type="project" value="UniProtKB-KW"/>
</dbReference>
<keyword evidence="7 9" id="KW-0342">GTP-binding</keyword>
<evidence type="ECO:0000259" key="10">
    <source>
        <dbReference type="Pfam" id="PF00925"/>
    </source>
</evidence>
<evidence type="ECO:0000256" key="8">
    <source>
        <dbReference type="ARBA" id="ARBA00049295"/>
    </source>
</evidence>
<evidence type="ECO:0000256" key="7">
    <source>
        <dbReference type="ARBA" id="ARBA00023134"/>
    </source>
</evidence>
<keyword evidence="6 9" id="KW-0862">Zinc</keyword>
<feature type="binding site" evidence="9">
    <location>
        <begin position="248"/>
        <end position="250"/>
    </location>
    <ligand>
        <name>GTP</name>
        <dbReference type="ChEBI" id="CHEBI:37565"/>
    </ligand>
</feature>
<comment type="similarity">
    <text evidence="9">Belongs to the GTP cyclohydrolase II family.</text>
</comment>
<dbReference type="NCBIfam" id="TIGR00505">
    <property type="entry name" value="ribA"/>
    <property type="match status" value="1"/>
</dbReference>
<dbReference type="GO" id="GO:0009231">
    <property type="term" value="P:riboflavin biosynthetic process"/>
    <property type="evidence" value="ECO:0007669"/>
    <property type="project" value="UniProtKB-UniRule"/>
</dbReference>
<dbReference type="GO" id="GO:0005829">
    <property type="term" value="C:cytosol"/>
    <property type="evidence" value="ECO:0007669"/>
    <property type="project" value="TreeGrafter"/>
</dbReference>
<name>A0A6P1GAQ2_9RICK</name>
<evidence type="ECO:0000256" key="5">
    <source>
        <dbReference type="ARBA" id="ARBA00022801"/>
    </source>
</evidence>
<dbReference type="Proteomes" id="UP000464912">
    <property type="component" value="Chromosome"/>
</dbReference>
<protein>
    <recommendedName>
        <fullName evidence="9">GTP cyclohydrolase-2</fullName>
        <ecNumber evidence="9">3.5.4.25</ecNumber>
    </recommendedName>
    <alternativeName>
        <fullName evidence="9">GTP cyclohydrolase II</fullName>
    </alternativeName>
</protein>
<feature type="binding site" evidence="9">
    <location>
        <position position="271"/>
    </location>
    <ligand>
        <name>GTP</name>
        <dbReference type="ChEBI" id="CHEBI:37565"/>
    </ligand>
</feature>
<dbReference type="HAMAP" id="MF_00179">
    <property type="entry name" value="RibA"/>
    <property type="match status" value="1"/>
</dbReference>
<dbReference type="GO" id="GO:0003935">
    <property type="term" value="F:GTP cyclohydrolase II activity"/>
    <property type="evidence" value="ECO:0007669"/>
    <property type="project" value="UniProtKB-UniRule"/>
</dbReference>
<keyword evidence="5 9" id="KW-0378">Hydrolase</keyword>
<feature type="binding site" evidence="9">
    <location>
        <position position="306"/>
    </location>
    <ligand>
        <name>GTP</name>
        <dbReference type="ChEBI" id="CHEBI:37565"/>
    </ligand>
</feature>
<feature type="domain" description="GTP cyclohydrolase II" evidence="10">
    <location>
        <begin position="162"/>
        <end position="327"/>
    </location>
</feature>
<evidence type="ECO:0000256" key="4">
    <source>
        <dbReference type="ARBA" id="ARBA00022741"/>
    </source>
</evidence>
<feature type="binding site" evidence="9">
    <location>
        <position position="220"/>
    </location>
    <ligand>
        <name>Zn(2+)</name>
        <dbReference type="ChEBI" id="CHEBI:29105"/>
        <note>catalytic</note>
    </ligand>
</feature>
<dbReference type="AlphaFoldDB" id="A0A6P1GAQ2"/>
<feature type="active site" description="Nucleophile" evidence="9">
    <location>
        <position position="285"/>
    </location>
</feature>
<reference evidence="11 12" key="1">
    <citation type="journal article" date="2020" name="MBio">
        <title>Erratum for Teymournejad et al., 'Isolation and Molecular Analysis of a Novel Neorickettsia Species That Causes Potomac Horse Fever'.</title>
        <authorList>
            <person name="Teymournejad O."/>
            <person name="Lin M."/>
            <person name="Bekebrede H."/>
            <person name="Kamr A."/>
            <person name="Toribio R.E."/>
            <person name="Arroyo L.G."/>
            <person name="Baird J.D."/>
            <person name="Rikihisa Y."/>
        </authorList>
    </citation>
    <scope>NUCLEOTIDE SEQUENCE [LARGE SCALE GENOMIC DNA]</scope>
    <source>
        <strain evidence="11 12">Fin17</strain>
    </source>
</reference>
<dbReference type="PANTHER" id="PTHR21327">
    <property type="entry name" value="GTP CYCLOHYDROLASE II-RELATED"/>
    <property type="match status" value="1"/>
</dbReference>
<dbReference type="InterPro" id="IPR000926">
    <property type="entry name" value="RibA"/>
</dbReference>
<organism evidence="11 12">
    <name type="scientific">Neorickettsia findlayensis</name>
    <dbReference type="NCBI Taxonomy" id="2686014"/>
    <lineage>
        <taxon>Bacteria</taxon>
        <taxon>Pseudomonadati</taxon>
        <taxon>Pseudomonadota</taxon>
        <taxon>Alphaproteobacteria</taxon>
        <taxon>Rickettsiales</taxon>
        <taxon>Anaplasmataceae</taxon>
        <taxon>Neorickettsia</taxon>
    </lineage>
</organism>
<dbReference type="UniPathway" id="UPA00275">
    <property type="reaction ID" value="UER00400"/>
</dbReference>
<feature type="binding site" evidence="9">
    <location>
        <begin position="204"/>
        <end position="208"/>
    </location>
    <ligand>
        <name>GTP</name>
        <dbReference type="ChEBI" id="CHEBI:37565"/>
    </ligand>
</feature>
<dbReference type="Pfam" id="PF00925">
    <property type="entry name" value="GTP_cyclohydro2"/>
    <property type="match status" value="1"/>
</dbReference>
<dbReference type="RefSeq" id="WP_160095757.1">
    <property type="nucleotide sequence ID" value="NZ_CP047224.1"/>
</dbReference>
<keyword evidence="12" id="KW-1185">Reference proteome</keyword>
<evidence type="ECO:0000256" key="3">
    <source>
        <dbReference type="ARBA" id="ARBA00022723"/>
    </source>
</evidence>
<evidence type="ECO:0000313" key="12">
    <source>
        <dbReference type="Proteomes" id="UP000464912"/>
    </source>
</evidence>
<dbReference type="Gene3D" id="3.40.50.10990">
    <property type="entry name" value="GTP cyclohydrolase II"/>
    <property type="match status" value="1"/>
</dbReference>
<reference evidence="11 12" key="2">
    <citation type="journal article" date="2020" name="MBio">
        <title>Isolation and Molecular Analysis of a Novel Neorickettsia Species That Causes Potomac Horse Fever.</title>
        <authorList>
            <person name="Teymournejad O."/>
            <person name="Lin M."/>
            <person name="Bekebrede H."/>
            <person name="Kamr A."/>
            <person name="Toribio R.E."/>
            <person name="Arroyo L.G."/>
            <person name="Baird J.D."/>
            <person name="Rikihisa Y."/>
        </authorList>
    </citation>
    <scope>NUCLEOTIDE SEQUENCE [LARGE SCALE GENOMIC DNA]</scope>
    <source>
        <strain evidence="11 12">Fin17</strain>
    </source>
</reference>
<comment type="function">
    <text evidence="9">Catalyzes the conversion of GTP to 2,5-diamino-6-ribosylamino-4(3H)-pyrimidinone 5'-phosphate (DARP), formate and pyrophosphate.</text>
</comment>
<dbReference type="PANTHER" id="PTHR21327:SF18">
    <property type="entry name" value="3,4-DIHYDROXY-2-BUTANONE 4-PHOSPHATE SYNTHASE"/>
    <property type="match status" value="1"/>
</dbReference>
<gene>
    <name evidence="9 11" type="primary">ribA</name>
    <name evidence="11" type="ORF">GP480_03030</name>
</gene>
<dbReference type="EMBL" id="CP047224">
    <property type="protein sequence ID" value="QHD65398.1"/>
    <property type="molecule type" value="Genomic_DNA"/>
</dbReference>
<keyword evidence="3 9" id="KW-0479">Metal-binding</keyword>
<evidence type="ECO:0000256" key="2">
    <source>
        <dbReference type="ARBA" id="ARBA00022619"/>
    </source>
</evidence>
<feature type="binding site" evidence="9">
    <location>
        <position position="311"/>
    </location>
    <ligand>
        <name>GTP</name>
        <dbReference type="ChEBI" id="CHEBI:37565"/>
    </ligand>
</feature>
<feature type="binding site" evidence="9">
    <location>
        <position position="209"/>
    </location>
    <ligand>
        <name>Zn(2+)</name>
        <dbReference type="ChEBI" id="CHEBI:29105"/>
        <note>catalytic</note>
    </ligand>
</feature>
<dbReference type="GO" id="GO:0008270">
    <property type="term" value="F:zinc ion binding"/>
    <property type="evidence" value="ECO:0007669"/>
    <property type="project" value="UniProtKB-UniRule"/>
</dbReference>
<comment type="cofactor">
    <cofactor evidence="9">
        <name>Zn(2+)</name>
        <dbReference type="ChEBI" id="CHEBI:29105"/>
    </cofactor>
    <text evidence="9">Binds 1 zinc ion per subunit.</text>
</comment>
<dbReference type="SUPFAM" id="SSF142695">
    <property type="entry name" value="RibA-like"/>
    <property type="match status" value="1"/>
</dbReference>
<dbReference type="InterPro" id="IPR036144">
    <property type="entry name" value="RibA-like_sf"/>
</dbReference>